<feature type="compositionally biased region" description="Basic residues" evidence="1">
    <location>
        <begin position="138"/>
        <end position="162"/>
    </location>
</feature>
<name>A0A084WUX8_ANOSI</name>
<dbReference type="Proteomes" id="UP000030765">
    <property type="component" value="Unassembled WGS sequence"/>
</dbReference>
<dbReference type="EMBL" id="ATLV01000059">
    <property type="status" value="NOT_ANNOTATED_CDS"/>
    <property type="molecule type" value="Genomic_DNA"/>
</dbReference>
<keyword evidence="4" id="KW-1185">Reference proteome</keyword>
<feature type="region of interest" description="Disordered" evidence="1">
    <location>
        <begin position="58"/>
        <end position="206"/>
    </location>
</feature>
<feature type="region of interest" description="Disordered" evidence="1">
    <location>
        <begin position="235"/>
        <end position="283"/>
    </location>
</feature>
<dbReference type="VEuPathDB" id="VectorBase:ASIC000013"/>
<reference evidence="3" key="2">
    <citation type="submission" date="2020-05" db="UniProtKB">
        <authorList>
            <consortium name="EnsemblMetazoa"/>
        </authorList>
    </citation>
    <scope>IDENTIFICATION</scope>
</reference>
<organism evidence="2">
    <name type="scientific">Anopheles sinensis</name>
    <name type="common">Mosquito</name>
    <dbReference type="NCBI Taxonomy" id="74873"/>
    <lineage>
        <taxon>Eukaryota</taxon>
        <taxon>Metazoa</taxon>
        <taxon>Ecdysozoa</taxon>
        <taxon>Arthropoda</taxon>
        <taxon>Hexapoda</taxon>
        <taxon>Insecta</taxon>
        <taxon>Pterygota</taxon>
        <taxon>Neoptera</taxon>
        <taxon>Endopterygota</taxon>
        <taxon>Diptera</taxon>
        <taxon>Nematocera</taxon>
        <taxon>Culicoidea</taxon>
        <taxon>Culicidae</taxon>
        <taxon>Anophelinae</taxon>
        <taxon>Anopheles</taxon>
    </lineage>
</organism>
<dbReference type="EMBL" id="KL639061">
    <property type="protein sequence ID" value="KFB54022.1"/>
    <property type="molecule type" value="Genomic_DNA"/>
</dbReference>
<reference evidence="2 4" key="1">
    <citation type="journal article" date="2014" name="BMC Genomics">
        <title>Genome sequence of Anopheles sinensis provides insight into genetics basis of mosquito competence for malaria parasites.</title>
        <authorList>
            <person name="Zhou D."/>
            <person name="Zhang D."/>
            <person name="Ding G."/>
            <person name="Shi L."/>
            <person name="Hou Q."/>
            <person name="Ye Y."/>
            <person name="Xu Y."/>
            <person name="Zhou H."/>
            <person name="Xiong C."/>
            <person name="Li S."/>
            <person name="Yu J."/>
            <person name="Hong S."/>
            <person name="Yu X."/>
            <person name="Zou P."/>
            <person name="Chen C."/>
            <person name="Chang X."/>
            <person name="Wang W."/>
            <person name="Lv Y."/>
            <person name="Sun Y."/>
            <person name="Ma L."/>
            <person name="Shen B."/>
            <person name="Zhu C."/>
        </authorList>
    </citation>
    <scope>NUCLEOTIDE SEQUENCE [LARGE SCALE GENOMIC DNA]</scope>
</reference>
<evidence type="ECO:0000313" key="2">
    <source>
        <dbReference type="EMBL" id="KFB54022.1"/>
    </source>
</evidence>
<feature type="compositionally biased region" description="Basic and acidic residues" evidence="1">
    <location>
        <begin position="126"/>
        <end position="135"/>
    </location>
</feature>
<evidence type="ECO:0000256" key="1">
    <source>
        <dbReference type="SAM" id="MobiDB-lite"/>
    </source>
</evidence>
<sequence length="283" mass="31523">MNAWRPQASAEVPVNPDTLQWHLLGGQEEWSRITDVVRRIMTLLREWDQERARLARERQEEAERAEPELAAARDAARIASRRAANDRRNASRRDTRARERAERERLNPTQSPSPVTAARRAAVAQRVREHRDRNPRAGNRRPGIRRSRTRSRSRSRSRRRSRSQTMTDTDGGSTVMAAPRLDPIGRTRASRRPTVQHPVGAGAPFRGQSSPVRTALNLAILRRLVAGVFGAERQKEAVAGSPTVPFRSRSRPAGNPPLADEASRDSLSPAEAAAATEATTSGR</sequence>
<evidence type="ECO:0000313" key="3">
    <source>
        <dbReference type="EnsemblMetazoa" id="ASIC000013-PA"/>
    </source>
</evidence>
<feature type="compositionally biased region" description="Basic and acidic residues" evidence="1">
    <location>
        <begin position="58"/>
        <end position="67"/>
    </location>
</feature>
<dbReference type="EnsemblMetazoa" id="ASIC000013-RA">
    <property type="protein sequence ID" value="ASIC000013-PA"/>
    <property type="gene ID" value="ASIC000013"/>
</dbReference>
<keyword evidence="2" id="KW-0808">Transferase</keyword>
<keyword evidence="2" id="KW-0548">Nucleotidyltransferase</keyword>
<protein>
    <submittedName>
        <fullName evidence="2 3">Reverse transcriptase</fullName>
    </submittedName>
</protein>
<gene>
    <name evidence="2" type="ORF">ZHAS_00000013</name>
</gene>
<dbReference type="AlphaFoldDB" id="A0A084WUX8"/>
<evidence type="ECO:0000313" key="4">
    <source>
        <dbReference type="Proteomes" id="UP000030765"/>
    </source>
</evidence>
<proteinExistence type="predicted"/>
<accession>A0A084WUX8</accession>
<feature type="compositionally biased region" description="Low complexity" evidence="1">
    <location>
        <begin position="270"/>
        <end position="283"/>
    </location>
</feature>
<dbReference type="GO" id="GO:0003964">
    <property type="term" value="F:RNA-directed DNA polymerase activity"/>
    <property type="evidence" value="ECO:0007669"/>
    <property type="project" value="UniProtKB-KW"/>
</dbReference>
<keyword evidence="2" id="KW-0695">RNA-directed DNA polymerase</keyword>
<feature type="compositionally biased region" description="Low complexity" evidence="1">
    <location>
        <begin position="68"/>
        <end position="82"/>
    </location>
</feature>
<feature type="compositionally biased region" description="Basic and acidic residues" evidence="1">
    <location>
        <begin position="83"/>
        <end position="106"/>
    </location>
</feature>